<reference evidence="1 2" key="1">
    <citation type="submission" date="2012-11" db="EMBL/GenBank/DDBJ databases">
        <authorList>
            <person name="Linke B."/>
        </authorList>
    </citation>
    <scope>NUCLEOTIDE SEQUENCE [LARGE SCALE GENOMIC DNA]</scope>
    <source>
        <strain evidence="2">CFBP 1232</strain>
    </source>
</reference>
<comment type="caution">
    <text evidence="1">The sequence shown here is derived from an EMBL/GenBank/DDBJ whole genome shotgun (WGS) entry which is preliminary data.</text>
</comment>
<organism evidence="1 2">
    <name type="scientific">Erwinia amylovora NBRC 12687 = CFBP 1232</name>
    <dbReference type="NCBI Taxonomy" id="1219359"/>
    <lineage>
        <taxon>Bacteria</taxon>
        <taxon>Pseudomonadati</taxon>
        <taxon>Pseudomonadota</taxon>
        <taxon>Gammaproteobacteria</taxon>
        <taxon>Enterobacterales</taxon>
        <taxon>Erwiniaceae</taxon>
        <taxon>Erwinia</taxon>
    </lineage>
</organism>
<sequence length="39" mass="4503">MMAMQQKFNRTVRLTVQAVPHLNQLSLAQVMLITLEKYG</sequence>
<evidence type="ECO:0000313" key="2">
    <source>
        <dbReference type="Proteomes" id="UP000013111"/>
    </source>
</evidence>
<dbReference type="Proteomes" id="UP000013111">
    <property type="component" value="Unassembled WGS sequence"/>
</dbReference>
<reference evidence="1 2" key="2">
    <citation type="submission" date="2013-04" db="EMBL/GenBank/DDBJ databases">
        <title>Comparative genomics of 12 strains of Erwinia amylovora identifies a pan-genome with a large conserved core and provides insights into host specificity.</title>
        <authorList>
            <person name="Mann R.A."/>
            <person name="Smits T.H.M."/>
            <person name="Buehlmann A."/>
            <person name="Blom J."/>
            <person name="Goesmann A."/>
            <person name="Frey J.E."/>
            <person name="Plummer K.M."/>
            <person name="Beer S.V."/>
            <person name="Luck J."/>
            <person name="Duffy B."/>
            <person name="Rodoni B."/>
        </authorList>
    </citation>
    <scope>NUCLEOTIDE SEQUENCE [LARGE SCALE GENOMIC DNA]</scope>
    <source>
        <strain evidence="2">CFBP 1232</strain>
    </source>
</reference>
<dbReference type="EMBL" id="CAPB01000009">
    <property type="protein sequence ID" value="CCO93303.1"/>
    <property type="molecule type" value="Genomic_DNA"/>
</dbReference>
<gene>
    <name evidence="1" type="ORF">BN437_1362</name>
</gene>
<proteinExistence type="predicted"/>
<accession>A0A831EJH6</accession>
<dbReference type="AlphaFoldDB" id="A0A831EJH6"/>
<name>A0A831EJH6_ERWAM</name>
<evidence type="ECO:0000313" key="1">
    <source>
        <dbReference type="EMBL" id="CCO93303.1"/>
    </source>
</evidence>
<protein>
    <submittedName>
        <fullName evidence="1">Uncharacterized protein</fullName>
    </submittedName>
</protein>